<evidence type="ECO:0000313" key="2">
    <source>
        <dbReference type="Proteomes" id="UP000542674"/>
    </source>
</evidence>
<reference evidence="1 2" key="1">
    <citation type="submission" date="2020-08" db="EMBL/GenBank/DDBJ databases">
        <title>Sequencing the genomes of 1000 actinobacteria strains.</title>
        <authorList>
            <person name="Klenk H.-P."/>
        </authorList>
    </citation>
    <scope>NUCLEOTIDE SEQUENCE [LARGE SCALE GENOMIC DNA]</scope>
    <source>
        <strain evidence="1 2">DSM 45084</strain>
    </source>
</reference>
<protein>
    <submittedName>
        <fullName evidence="1">Uncharacterized protein</fullName>
    </submittedName>
</protein>
<comment type="caution">
    <text evidence="1">The sequence shown here is derived from an EMBL/GenBank/DDBJ whole genome shotgun (WGS) entry which is preliminary data.</text>
</comment>
<sequence length="158" mass="17049">MTGLPAPIPGPDLVAAWRVFDLVPFDGVPRWAAHWIADGHDGAALTTLAGLSEQDTARVRELLPDAVAECGVPEPTRVEAAGAVFARLALDHVEGRLDRAEVTAWANLVMKLSDYDGEVLGLPLGVLFDFPDLHPYDGYPADRLAEIVREACRKQLDG</sequence>
<name>A0A7W7T1C1_9PSEU</name>
<proteinExistence type="predicted"/>
<dbReference type="RefSeq" id="WP_184667492.1">
    <property type="nucleotide sequence ID" value="NZ_BAABAI010000031.1"/>
</dbReference>
<dbReference type="AlphaFoldDB" id="A0A7W7T1C1"/>
<organism evidence="1 2">
    <name type="scientific">Saccharothrix violaceirubra</name>
    <dbReference type="NCBI Taxonomy" id="413306"/>
    <lineage>
        <taxon>Bacteria</taxon>
        <taxon>Bacillati</taxon>
        <taxon>Actinomycetota</taxon>
        <taxon>Actinomycetes</taxon>
        <taxon>Pseudonocardiales</taxon>
        <taxon>Pseudonocardiaceae</taxon>
        <taxon>Saccharothrix</taxon>
    </lineage>
</organism>
<dbReference type="EMBL" id="JACHJS010000001">
    <property type="protein sequence ID" value="MBB4964466.1"/>
    <property type="molecule type" value="Genomic_DNA"/>
</dbReference>
<keyword evidence="2" id="KW-1185">Reference proteome</keyword>
<accession>A0A7W7T1C1</accession>
<evidence type="ECO:0000313" key="1">
    <source>
        <dbReference type="EMBL" id="MBB4964466.1"/>
    </source>
</evidence>
<dbReference type="Proteomes" id="UP000542674">
    <property type="component" value="Unassembled WGS sequence"/>
</dbReference>
<gene>
    <name evidence="1" type="ORF">F4559_001825</name>
</gene>